<protein>
    <recommendedName>
        <fullName evidence="3">Ribosomal protein L2</fullName>
    </recommendedName>
</protein>
<sequence>MYSKVHEHGIGPRNIKIHVRNRESKPGFGCMNLIGLHKGLHVRSTFRRRKVPSSPNTLKTSDFSDHRFHSCPNFIHHIGRRFWGRR</sequence>
<evidence type="ECO:0000313" key="1">
    <source>
        <dbReference type="EMBL" id="CAH1452617.1"/>
    </source>
</evidence>
<name>A0AAU9PQE5_9ASTR</name>
<dbReference type="EMBL" id="CAKMRJ010005745">
    <property type="protein sequence ID" value="CAH1452617.1"/>
    <property type="molecule type" value="Genomic_DNA"/>
</dbReference>
<evidence type="ECO:0008006" key="3">
    <source>
        <dbReference type="Google" id="ProtNLM"/>
    </source>
</evidence>
<dbReference type="Proteomes" id="UP001157418">
    <property type="component" value="Unassembled WGS sequence"/>
</dbReference>
<accession>A0AAU9PQE5</accession>
<organism evidence="1 2">
    <name type="scientific">Lactuca virosa</name>
    <dbReference type="NCBI Taxonomy" id="75947"/>
    <lineage>
        <taxon>Eukaryota</taxon>
        <taxon>Viridiplantae</taxon>
        <taxon>Streptophyta</taxon>
        <taxon>Embryophyta</taxon>
        <taxon>Tracheophyta</taxon>
        <taxon>Spermatophyta</taxon>
        <taxon>Magnoliopsida</taxon>
        <taxon>eudicotyledons</taxon>
        <taxon>Gunneridae</taxon>
        <taxon>Pentapetalae</taxon>
        <taxon>asterids</taxon>
        <taxon>campanulids</taxon>
        <taxon>Asterales</taxon>
        <taxon>Asteraceae</taxon>
        <taxon>Cichorioideae</taxon>
        <taxon>Cichorieae</taxon>
        <taxon>Lactucinae</taxon>
        <taxon>Lactuca</taxon>
    </lineage>
</organism>
<comment type="caution">
    <text evidence="1">The sequence shown here is derived from an EMBL/GenBank/DDBJ whole genome shotgun (WGS) entry which is preliminary data.</text>
</comment>
<gene>
    <name evidence="1" type="ORF">LVIROSA_LOCUS37906</name>
</gene>
<proteinExistence type="predicted"/>
<reference evidence="1 2" key="1">
    <citation type="submission" date="2022-01" db="EMBL/GenBank/DDBJ databases">
        <authorList>
            <person name="Xiong W."/>
            <person name="Schranz E."/>
        </authorList>
    </citation>
    <scope>NUCLEOTIDE SEQUENCE [LARGE SCALE GENOMIC DNA]</scope>
</reference>
<dbReference type="AlphaFoldDB" id="A0AAU9PQE5"/>
<keyword evidence="2" id="KW-1185">Reference proteome</keyword>
<evidence type="ECO:0000313" key="2">
    <source>
        <dbReference type="Proteomes" id="UP001157418"/>
    </source>
</evidence>